<dbReference type="InterPro" id="IPR013424">
    <property type="entry name" value="Ice-binding_C"/>
</dbReference>
<feature type="chain" id="PRO_5046229450" evidence="2">
    <location>
        <begin position="28"/>
        <end position="182"/>
    </location>
</feature>
<evidence type="ECO:0000256" key="2">
    <source>
        <dbReference type="SAM" id="SignalP"/>
    </source>
</evidence>
<dbReference type="NCBIfam" id="TIGR02595">
    <property type="entry name" value="PEP_CTERM"/>
    <property type="match status" value="1"/>
</dbReference>
<evidence type="ECO:0000313" key="3">
    <source>
        <dbReference type="EMBL" id="MBV2128247.1"/>
    </source>
</evidence>
<evidence type="ECO:0000313" key="4">
    <source>
        <dbReference type="Proteomes" id="UP000704611"/>
    </source>
</evidence>
<accession>A0ABS6MHF8</accession>
<keyword evidence="2" id="KW-0732">Signal</keyword>
<comment type="caution">
    <text evidence="3">The sequence shown here is derived from an EMBL/GenBank/DDBJ whole genome shotgun (WGS) entry which is preliminary data.</text>
</comment>
<gene>
    <name evidence="3" type="ORF">KQY15_03935</name>
</gene>
<name>A0ABS6MHF8_9GAMM</name>
<protein>
    <submittedName>
        <fullName evidence="3">PEP-CTERM sorting domain-containing protein</fullName>
    </submittedName>
</protein>
<keyword evidence="1" id="KW-0472">Membrane</keyword>
<feature type="transmembrane region" description="Helical" evidence="1">
    <location>
        <begin position="157"/>
        <end position="176"/>
    </location>
</feature>
<sequence length="182" mass="20043">MKSFKQLITKSLLALTFIFATSFTANATLINITQDIIGDTLGKIGSIEIQINKNQLNTGILDTAFGDEITLVNINLSDLYSWGDVFDIFLFEVAIDSDNIYAGIEFFEFDGDDVGFGPLTWSYQMVYDAFGFSFLEVYDLGGNLVEFDTLSLGAAQVVSAPSTLALFTLAMGALLIRRRRIV</sequence>
<keyword evidence="1" id="KW-1133">Transmembrane helix</keyword>
<dbReference type="EMBL" id="JAHRID010000001">
    <property type="protein sequence ID" value="MBV2128247.1"/>
    <property type="molecule type" value="Genomic_DNA"/>
</dbReference>
<feature type="signal peptide" evidence="2">
    <location>
        <begin position="1"/>
        <end position="27"/>
    </location>
</feature>
<keyword evidence="1" id="KW-0812">Transmembrane</keyword>
<keyword evidence="4" id="KW-1185">Reference proteome</keyword>
<dbReference type="RefSeq" id="WP_217667383.1">
    <property type="nucleotide sequence ID" value="NZ_JAHRID010000001.1"/>
</dbReference>
<organism evidence="3 4">
    <name type="scientific">Arsukibacterium indicum</name>
    <dbReference type="NCBI Taxonomy" id="2848612"/>
    <lineage>
        <taxon>Bacteria</taxon>
        <taxon>Pseudomonadati</taxon>
        <taxon>Pseudomonadota</taxon>
        <taxon>Gammaproteobacteria</taxon>
        <taxon>Chromatiales</taxon>
        <taxon>Chromatiaceae</taxon>
        <taxon>Arsukibacterium</taxon>
    </lineage>
</organism>
<proteinExistence type="predicted"/>
<dbReference type="Proteomes" id="UP000704611">
    <property type="component" value="Unassembled WGS sequence"/>
</dbReference>
<evidence type="ECO:0000256" key="1">
    <source>
        <dbReference type="SAM" id="Phobius"/>
    </source>
</evidence>
<reference evidence="3 4" key="1">
    <citation type="submission" date="2021-06" db="EMBL/GenBank/DDBJ databases">
        <title>Rheinheimera indica sp. nov., isolated from deep-sea sediment.</title>
        <authorList>
            <person name="Wang Z."/>
            <person name="Zhang X.-Y."/>
        </authorList>
    </citation>
    <scope>NUCLEOTIDE SEQUENCE [LARGE SCALE GENOMIC DNA]</scope>
    <source>
        <strain evidence="3 4">SM2107</strain>
    </source>
</reference>